<dbReference type="SUPFAM" id="SSF52058">
    <property type="entry name" value="L domain-like"/>
    <property type="match status" value="1"/>
</dbReference>
<dbReference type="PANTHER" id="PTHR18849:SF0">
    <property type="entry name" value="CILIA- AND FLAGELLA-ASSOCIATED PROTEIN 410-RELATED"/>
    <property type="match status" value="1"/>
</dbReference>
<evidence type="ECO:0000256" key="2">
    <source>
        <dbReference type="ARBA" id="ARBA00022737"/>
    </source>
</evidence>
<comment type="caution">
    <text evidence="4">The sequence shown here is derived from an EMBL/GenBank/DDBJ whole genome shotgun (WGS) entry which is preliminary data.</text>
</comment>
<accession>A0A3L6L303</accession>
<gene>
    <name evidence="4" type="ORF">DPX39_100056900</name>
</gene>
<dbReference type="InterPro" id="IPR032675">
    <property type="entry name" value="LRR_dom_sf"/>
</dbReference>
<sequence>MILKEETVLRKTNAENLAAVRNLNLWGEGLTDVSIVSRLPRIEVLALAANKLTTLSPFAACTQLEELYLRRNNVASMLEIKYLRHLPKLHTLWLMDNPCARHPHYRQIVILCCRQLRHLDETEVSEKERAEAEKLLPEGMLQEMLESESAEAAVGTANKAQLQNRTPVSERKQPMGEVVQGGAIHETGAGRERGHRVTSSDTSGRGPSSAPERRQGSADDGLAQTAVQVQRAMFSSIMALVPELAVQTIEALQKELAEELCRRGKRLPPVVRDRT</sequence>
<dbReference type="PANTHER" id="PTHR18849">
    <property type="entry name" value="LEUCINE RICH REPEAT PROTEIN"/>
    <property type="match status" value="1"/>
</dbReference>
<keyword evidence="1" id="KW-0433">Leucine-rich repeat</keyword>
<feature type="compositionally biased region" description="Polar residues" evidence="3">
    <location>
        <begin position="197"/>
        <end position="206"/>
    </location>
</feature>
<proteinExistence type="predicted"/>
<evidence type="ECO:0000256" key="3">
    <source>
        <dbReference type="SAM" id="MobiDB-lite"/>
    </source>
</evidence>
<protein>
    <submittedName>
        <fullName evidence="4">Protein C21orf2 like protein</fullName>
    </submittedName>
</protein>
<dbReference type="Pfam" id="PF14580">
    <property type="entry name" value="LRR_9"/>
    <property type="match status" value="1"/>
</dbReference>
<reference evidence="4 5" key="1">
    <citation type="submission" date="2018-09" db="EMBL/GenBank/DDBJ databases">
        <title>whole genome sequence of T. equiperdum IVM-t1 strain.</title>
        <authorList>
            <person name="Suganuma K."/>
        </authorList>
    </citation>
    <scope>NUCLEOTIDE SEQUENCE [LARGE SCALE GENOMIC DNA]</scope>
    <source>
        <strain evidence="4 5">IVM-t1</strain>
    </source>
</reference>
<dbReference type="Gene3D" id="3.80.10.10">
    <property type="entry name" value="Ribonuclease Inhibitor"/>
    <property type="match status" value="1"/>
</dbReference>
<evidence type="ECO:0000313" key="5">
    <source>
        <dbReference type="Proteomes" id="UP000266743"/>
    </source>
</evidence>
<dbReference type="AlphaFoldDB" id="A0A3L6L303"/>
<evidence type="ECO:0000256" key="1">
    <source>
        <dbReference type="ARBA" id="ARBA00022614"/>
    </source>
</evidence>
<evidence type="ECO:0000313" key="4">
    <source>
        <dbReference type="EMBL" id="RHW68880.1"/>
    </source>
</evidence>
<organism evidence="4 5">
    <name type="scientific">Trypanosoma brucei equiperdum</name>
    <dbReference type="NCBI Taxonomy" id="630700"/>
    <lineage>
        <taxon>Eukaryota</taxon>
        <taxon>Discoba</taxon>
        <taxon>Euglenozoa</taxon>
        <taxon>Kinetoplastea</taxon>
        <taxon>Metakinetoplastina</taxon>
        <taxon>Trypanosomatida</taxon>
        <taxon>Trypanosomatidae</taxon>
        <taxon>Trypanosoma</taxon>
    </lineage>
</organism>
<keyword evidence="2" id="KW-0677">Repeat</keyword>
<name>A0A3L6L303_9TRYP</name>
<dbReference type="EMBL" id="QSBY01000010">
    <property type="protein sequence ID" value="RHW68880.1"/>
    <property type="molecule type" value="Genomic_DNA"/>
</dbReference>
<feature type="compositionally biased region" description="Polar residues" evidence="3">
    <location>
        <begin position="158"/>
        <end position="167"/>
    </location>
</feature>
<feature type="region of interest" description="Disordered" evidence="3">
    <location>
        <begin position="148"/>
        <end position="220"/>
    </location>
</feature>
<dbReference type="Proteomes" id="UP000266743">
    <property type="component" value="Chromosome 10"/>
</dbReference>